<feature type="compositionally biased region" description="Low complexity" evidence="1">
    <location>
        <begin position="1"/>
        <end position="10"/>
    </location>
</feature>
<sequence>MTCPETTAGRGRSRRPTSGGKRQRRRRLVLDVVADGTAFFDLGEPPREGLVGRVSLDVDGRVDSLVAGTVRVAVAQEFRGVQVDLEIDIDRLEIEPVLAVPPLSSDSSTTNSKSRAETVVFA</sequence>
<proteinExistence type="predicted"/>
<reference evidence="2 3" key="1">
    <citation type="journal article" date="2014" name="PLoS Genet.">
        <title>Phylogenetically driven sequencing of extremely halophilic archaea reveals strategies for static and dynamic osmo-response.</title>
        <authorList>
            <person name="Becker E.A."/>
            <person name="Seitzer P.M."/>
            <person name="Tritt A."/>
            <person name="Larsen D."/>
            <person name="Krusor M."/>
            <person name="Yao A.I."/>
            <person name="Wu D."/>
            <person name="Madern D."/>
            <person name="Eisen J.A."/>
            <person name="Darling A.E."/>
            <person name="Facciotti M.T."/>
        </authorList>
    </citation>
    <scope>NUCLEOTIDE SEQUENCE [LARGE SCALE GENOMIC DNA]</scope>
    <source>
        <strain evidence="2 3">JCM 10879</strain>
    </source>
</reference>
<feature type="compositionally biased region" description="Basic residues" evidence="1">
    <location>
        <begin position="11"/>
        <end position="26"/>
    </location>
</feature>
<feature type="compositionally biased region" description="Low complexity" evidence="1">
    <location>
        <begin position="104"/>
        <end position="113"/>
    </location>
</feature>
<name>M0LQT6_9EURY</name>
<dbReference type="EMBL" id="AOMA01000122">
    <property type="protein sequence ID" value="EMA35453.1"/>
    <property type="molecule type" value="Genomic_DNA"/>
</dbReference>
<feature type="region of interest" description="Disordered" evidence="1">
    <location>
        <begin position="101"/>
        <end position="122"/>
    </location>
</feature>
<dbReference type="AlphaFoldDB" id="M0LQT6"/>
<organism evidence="2 3">
    <name type="scientific">Halobiforma nitratireducens JCM 10879</name>
    <dbReference type="NCBI Taxonomy" id="1227454"/>
    <lineage>
        <taxon>Archaea</taxon>
        <taxon>Methanobacteriati</taxon>
        <taxon>Methanobacteriota</taxon>
        <taxon>Stenosarchaea group</taxon>
        <taxon>Halobacteria</taxon>
        <taxon>Halobacteriales</taxon>
        <taxon>Natrialbaceae</taxon>
        <taxon>Halobiforma</taxon>
    </lineage>
</organism>
<gene>
    <name evidence="2" type="ORF">C446_12197</name>
</gene>
<dbReference type="Proteomes" id="UP000011607">
    <property type="component" value="Unassembled WGS sequence"/>
</dbReference>
<dbReference type="RefSeq" id="WP_006673348.1">
    <property type="nucleotide sequence ID" value="NZ_AOMA01000122.1"/>
</dbReference>
<comment type="caution">
    <text evidence="2">The sequence shown here is derived from an EMBL/GenBank/DDBJ whole genome shotgun (WGS) entry which is preliminary data.</text>
</comment>
<feature type="region of interest" description="Disordered" evidence="1">
    <location>
        <begin position="1"/>
        <end position="26"/>
    </location>
</feature>
<evidence type="ECO:0000313" key="3">
    <source>
        <dbReference type="Proteomes" id="UP000011607"/>
    </source>
</evidence>
<accession>M0LQT6</accession>
<keyword evidence="3" id="KW-1185">Reference proteome</keyword>
<evidence type="ECO:0000256" key="1">
    <source>
        <dbReference type="SAM" id="MobiDB-lite"/>
    </source>
</evidence>
<protein>
    <submittedName>
        <fullName evidence="2">Uncharacterized protein</fullName>
    </submittedName>
</protein>
<evidence type="ECO:0000313" key="2">
    <source>
        <dbReference type="EMBL" id="EMA35453.1"/>
    </source>
</evidence>